<dbReference type="InterPro" id="IPR054187">
    <property type="entry name" value="DUF6892"/>
</dbReference>
<feature type="domain" description="DUF6892" evidence="1">
    <location>
        <begin position="2"/>
        <end position="127"/>
    </location>
</feature>
<accession>A0ABT7CU40</accession>
<reference evidence="2 3" key="1">
    <citation type="submission" date="2023-05" db="EMBL/GenBank/DDBJ databases">
        <authorList>
            <person name="Zhang X."/>
        </authorList>
    </citation>
    <scope>NUCLEOTIDE SEQUENCE [LARGE SCALE GENOMIC DNA]</scope>
    <source>
        <strain evidence="2 3">DM2B3-1</strain>
    </source>
</reference>
<protein>
    <recommendedName>
        <fullName evidence="1">DUF6892 domain-containing protein</fullName>
    </recommendedName>
</protein>
<dbReference type="Gene3D" id="3.80.10.10">
    <property type="entry name" value="Ribonuclease Inhibitor"/>
    <property type="match status" value="1"/>
</dbReference>
<comment type="caution">
    <text evidence="2">The sequence shown here is derived from an EMBL/GenBank/DDBJ whole genome shotgun (WGS) entry which is preliminary data.</text>
</comment>
<organism evidence="2 3">
    <name type="scientific">Xanthocytophaga flava</name>
    <dbReference type="NCBI Taxonomy" id="3048013"/>
    <lineage>
        <taxon>Bacteria</taxon>
        <taxon>Pseudomonadati</taxon>
        <taxon>Bacteroidota</taxon>
        <taxon>Cytophagia</taxon>
        <taxon>Cytophagales</taxon>
        <taxon>Rhodocytophagaceae</taxon>
        <taxon>Xanthocytophaga</taxon>
    </lineage>
</organism>
<dbReference type="RefSeq" id="WP_314000729.1">
    <property type="nucleotide sequence ID" value="NZ_JASJOT010000020.1"/>
</dbReference>
<evidence type="ECO:0000313" key="3">
    <source>
        <dbReference type="Proteomes" id="UP001228581"/>
    </source>
</evidence>
<dbReference type="SUPFAM" id="SSF52047">
    <property type="entry name" value="RNI-like"/>
    <property type="match status" value="1"/>
</dbReference>
<keyword evidence="3" id="KW-1185">Reference proteome</keyword>
<dbReference type="Pfam" id="PF21832">
    <property type="entry name" value="DUF6892"/>
    <property type="match status" value="1"/>
</dbReference>
<sequence length="197" mass="22892">MFTDRNLQLVIVDESISLGEQYGFGWDKDFDQFCQQNFGKLIELNYEVNRDILQFFLSLQIPKKDLEAIKYLCLDGDHATYSYLSLDIKPQLDELEIHSLEGIENCKNLNKLSLGAMASKIDLQPLTQLTKLEKLSIDFYTATHYQALLHIPSLKKVEVYNWQSFTPEDKKELADVLQQLESHCELLVSPDWKNTIR</sequence>
<dbReference type="InterPro" id="IPR032675">
    <property type="entry name" value="LRR_dom_sf"/>
</dbReference>
<evidence type="ECO:0000259" key="1">
    <source>
        <dbReference type="Pfam" id="PF21832"/>
    </source>
</evidence>
<proteinExistence type="predicted"/>
<dbReference type="EMBL" id="JASJOT010000020">
    <property type="protein sequence ID" value="MDJ1496149.1"/>
    <property type="molecule type" value="Genomic_DNA"/>
</dbReference>
<gene>
    <name evidence="2" type="ORF">QNI19_24645</name>
</gene>
<name>A0ABT7CU40_9BACT</name>
<dbReference type="Proteomes" id="UP001228581">
    <property type="component" value="Unassembled WGS sequence"/>
</dbReference>
<evidence type="ECO:0000313" key="2">
    <source>
        <dbReference type="EMBL" id="MDJ1496149.1"/>
    </source>
</evidence>